<feature type="transmembrane region" description="Helical" evidence="1">
    <location>
        <begin position="58"/>
        <end position="80"/>
    </location>
</feature>
<organism evidence="2 3">
    <name type="scientific">Micromonospora arborensis</name>
    <dbReference type="NCBI Taxonomy" id="2116518"/>
    <lineage>
        <taxon>Bacteria</taxon>
        <taxon>Bacillati</taxon>
        <taxon>Actinomycetota</taxon>
        <taxon>Actinomycetes</taxon>
        <taxon>Micromonosporales</taxon>
        <taxon>Micromonosporaceae</taxon>
        <taxon>Micromonospora</taxon>
    </lineage>
</organism>
<feature type="transmembrane region" description="Helical" evidence="1">
    <location>
        <begin position="144"/>
        <end position="162"/>
    </location>
</feature>
<accession>A0A318NBX3</accession>
<evidence type="ECO:0008006" key="4">
    <source>
        <dbReference type="Google" id="ProtNLM"/>
    </source>
</evidence>
<evidence type="ECO:0000313" key="2">
    <source>
        <dbReference type="EMBL" id="PYC65556.1"/>
    </source>
</evidence>
<feature type="transmembrane region" description="Helical" evidence="1">
    <location>
        <begin position="87"/>
        <end position="106"/>
    </location>
</feature>
<dbReference type="InterPro" id="IPR013901">
    <property type="entry name" value="Anthrone_oxy"/>
</dbReference>
<sequence length="167" mass="17238">MNATLAAWSAAVTLAVTGAITGVYYAFSVAVMPGLNAADAGTAIRAMTSINQRIQNPLFFVTFFGPLIAATVTGVILLILGRRSAGLVFLVAAGVYLAGAFIPTVVVNVPMNETLDAAGVPTDPAEAVRVWASYSSAWTWWNSVRAGASLISLLLAGLGVYLSGTSR</sequence>
<dbReference type="OrthoDB" id="428263at2"/>
<dbReference type="Proteomes" id="UP000248333">
    <property type="component" value="Unassembled WGS sequence"/>
</dbReference>
<protein>
    <recommendedName>
        <fullName evidence="4">DUF1772 domain-containing protein</fullName>
    </recommendedName>
</protein>
<dbReference type="AlphaFoldDB" id="A0A318NBX3"/>
<comment type="caution">
    <text evidence="2">The sequence shown here is derived from an EMBL/GenBank/DDBJ whole genome shotgun (WGS) entry which is preliminary data.</text>
</comment>
<keyword evidence="1" id="KW-1133">Transmembrane helix</keyword>
<evidence type="ECO:0000313" key="3">
    <source>
        <dbReference type="Proteomes" id="UP000248333"/>
    </source>
</evidence>
<gene>
    <name evidence="2" type="ORF">C7C45_28400</name>
</gene>
<keyword evidence="1" id="KW-0812">Transmembrane</keyword>
<dbReference type="EMBL" id="PYBV01000044">
    <property type="protein sequence ID" value="PYC65556.1"/>
    <property type="molecule type" value="Genomic_DNA"/>
</dbReference>
<dbReference type="Pfam" id="PF08592">
    <property type="entry name" value="Anthrone_oxy"/>
    <property type="match status" value="1"/>
</dbReference>
<proteinExistence type="predicted"/>
<name>A0A318NBX3_9ACTN</name>
<keyword evidence="3" id="KW-1185">Reference proteome</keyword>
<evidence type="ECO:0000256" key="1">
    <source>
        <dbReference type="SAM" id="Phobius"/>
    </source>
</evidence>
<keyword evidence="1" id="KW-0472">Membrane</keyword>
<dbReference type="RefSeq" id="WP_110567149.1">
    <property type="nucleotide sequence ID" value="NZ_PYBV01000044.1"/>
</dbReference>
<reference evidence="2 3" key="1">
    <citation type="submission" date="2018-03" db="EMBL/GenBank/DDBJ databases">
        <title>Bioinformatic expansion and discovery of thiopeptide antibiotics.</title>
        <authorList>
            <person name="Schwalen C.J."/>
            <person name="Hudson G.A."/>
            <person name="Mitchell D.A."/>
        </authorList>
    </citation>
    <scope>NUCLEOTIDE SEQUENCE [LARGE SCALE GENOMIC DNA]</scope>
    <source>
        <strain evidence="2 3">NRRL 8041</strain>
    </source>
</reference>